<protein>
    <recommendedName>
        <fullName evidence="7">Tagatose-6-phosphate kinase</fullName>
        <ecNumber evidence="7">2.7.1.144</ecNumber>
    </recommendedName>
</protein>
<dbReference type="SUPFAM" id="SSF53613">
    <property type="entry name" value="Ribokinase-like"/>
    <property type="match status" value="1"/>
</dbReference>
<comment type="similarity">
    <text evidence="7">Belongs to the carbohydrate kinase PfkB family. LacC subfamily.</text>
</comment>
<keyword evidence="3 7" id="KW-0547">Nucleotide-binding</keyword>
<dbReference type="GO" id="GO:0009024">
    <property type="term" value="F:tagatose-6-phosphate kinase activity"/>
    <property type="evidence" value="ECO:0007669"/>
    <property type="project" value="UniProtKB-EC"/>
</dbReference>
<keyword evidence="5 7" id="KW-0067">ATP-binding</keyword>
<dbReference type="InterPro" id="IPR029056">
    <property type="entry name" value="Ribokinase-like"/>
</dbReference>
<evidence type="ECO:0000256" key="1">
    <source>
        <dbReference type="ARBA" id="ARBA00005380"/>
    </source>
</evidence>
<keyword evidence="12" id="KW-1185">Reference proteome</keyword>
<name>A0A7X3FFP6_9BACL</name>
<comment type="function">
    <text evidence="9">Catalyzes the ATP-dependent phosphorylation of fructose-l-phosphate to fructose-l,6-bisphosphate.</text>
</comment>
<dbReference type="GO" id="GO:0008662">
    <property type="term" value="F:1-phosphofructokinase activity"/>
    <property type="evidence" value="ECO:0007669"/>
    <property type="project" value="UniProtKB-UniRule"/>
</dbReference>
<dbReference type="GO" id="GO:0005524">
    <property type="term" value="F:ATP binding"/>
    <property type="evidence" value="ECO:0007669"/>
    <property type="project" value="UniProtKB-UniRule"/>
</dbReference>
<evidence type="ECO:0000256" key="2">
    <source>
        <dbReference type="ARBA" id="ARBA00022679"/>
    </source>
</evidence>
<evidence type="ECO:0000313" key="11">
    <source>
        <dbReference type="EMBL" id="MVO98561.1"/>
    </source>
</evidence>
<dbReference type="RefSeq" id="WP_157332885.1">
    <property type="nucleotide sequence ID" value="NZ_RHLK01000002.1"/>
</dbReference>
<feature type="domain" description="Carbohydrate kinase PfkB" evidence="10">
    <location>
        <begin position="8"/>
        <end position="290"/>
    </location>
</feature>
<dbReference type="OrthoDB" id="9801219at2"/>
<keyword evidence="2 7" id="KW-0808">Transferase</keyword>
<dbReference type="InterPro" id="IPR017583">
    <property type="entry name" value="Tagatose/fructose_Pkinase"/>
</dbReference>
<dbReference type="Pfam" id="PF00294">
    <property type="entry name" value="PfkB"/>
    <property type="match status" value="1"/>
</dbReference>
<evidence type="ECO:0000256" key="5">
    <source>
        <dbReference type="ARBA" id="ARBA00022840"/>
    </source>
</evidence>
<evidence type="ECO:0000313" key="12">
    <source>
        <dbReference type="Proteomes" id="UP000490800"/>
    </source>
</evidence>
<dbReference type="Proteomes" id="UP000490800">
    <property type="component" value="Unassembled WGS sequence"/>
</dbReference>
<sequence length="309" mass="32367">MITTVTLNAAIDKTYTVSSFEMNRVLRIGEMIAVAGGKGVNVARVVHTLGEPVTAAGFAAGFNGQFIRQSLDEEGIGHDFIEVPGESRLCLTVLDTQNGTQTELLEPGPRIPPPSLEELKSRIASLAAASTHVCFSGSLPAGCPADLYAELIRLTRLAGAEAVLDASGDALAAGLEARPLLIKPNEHEIERLLGRAASSDEDLAGCIRELMGRGIRHVIVSLGGRGALAGSGGRLRRVQLPPVAAVNPVGSGDAMVAGMITAIRRGFSDADMVRFGAACGSANALHAQAGVVTMEEVERLHREIRVTDY</sequence>
<dbReference type="NCBIfam" id="TIGR03168">
    <property type="entry name" value="1-PFK"/>
    <property type="match status" value="1"/>
</dbReference>
<comment type="catalytic activity">
    <reaction evidence="7">
        <text>D-tagatofuranose 6-phosphate + ATP = D-tagatofuranose 1,6-bisphosphate + ADP + H(+)</text>
        <dbReference type="Rhea" id="RHEA:12420"/>
        <dbReference type="ChEBI" id="CHEBI:15378"/>
        <dbReference type="ChEBI" id="CHEBI:30616"/>
        <dbReference type="ChEBI" id="CHEBI:58694"/>
        <dbReference type="ChEBI" id="CHEBI:58695"/>
        <dbReference type="ChEBI" id="CHEBI:456216"/>
        <dbReference type="EC" id="2.7.1.144"/>
    </reaction>
</comment>
<evidence type="ECO:0000256" key="9">
    <source>
        <dbReference type="RuleBase" id="RU369061"/>
    </source>
</evidence>
<dbReference type="EC" id="2.7.1.144" evidence="7"/>
<dbReference type="InterPro" id="IPR002173">
    <property type="entry name" value="Carboh/pur_kinase_PfkB_CS"/>
</dbReference>
<evidence type="ECO:0000256" key="3">
    <source>
        <dbReference type="ARBA" id="ARBA00022741"/>
    </source>
</evidence>
<dbReference type="AlphaFoldDB" id="A0A7X3FFP6"/>
<dbReference type="PANTHER" id="PTHR46566:SF2">
    <property type="entry name" value="ATP-DEPENDENT 6-PHOSPHOFRUCTOKINASE ISOZYME 2"/>
    <property type="match status" value="1"/>
</dbReference>
<dbReference type="PIRSF" id="PIRSF000535">
    <property type="entry name" value="1PFK/6PFK/LacC"/>
    <property type="match status" value="1"/>
</dbReference>
<dbReference type="PRINTS" id="PR00990">
    <property type="entry name" value="RIBOKINASE"/>
</dbReference>
<evidence type="ECO:0000256" key="4">
    <source>
        <dbReference type="ARBA" id="ARBA00022777"/>
    </source>
</evidence>
<dbReference type="CDD" id="cd01164">
    <property type="entry name" value="FruK_PfkB_like"/>
    <property type="match status" value="1"/>
</dbReference>
<gene>
    <name evidence="11" type="primary">pfkB</name>
    <name evidence="11" type="ORF">EDM21_03260</name>
</gene>
<proteinExistence type="inferred from homology"/>
<comment type="caution">
    <text evidence="11">The sequence shown here is derived from an EMBL/GenBank/DDBJ whole genome shotgun (WGS) entry which is preliminary data.</text>
</comment>
<dbReference type="GO" id="GO:2001059">
    <property type="term" value="P:D-tagatose 6-phosphate catabolic process"/>
    <property type="evidence" value="ECO:0007669"/>
    <property type="project" value="UniProtKB-UniPathway"/>
</dbReference>
<dbReference type="GO" id="GO:0016052">
    <property type="term" value="P:carbohydrate catabolic process"/>
    <property type="evidence" value="ECO:0007669"/>
    <property type="project" value="UniProtKB-ARBA"/>
</dbReference>
<keyword evidence="7" id="KW-0423">Lactose metabolism</keyword>
<evidence type="ECO:0000259" key="10">
    <source>
        <dbReference type="Pfam" id="PF00294"/>
    </source>
</evidence>
<comment type="pathway">
    <text evidence="7">Carbohydrate metabolism; D-tagatose 6-phosphate degradation; D-glyceraldehyde 3-phosphate and glycerone phosphate from D-tagatose 6-phosphate: step 1/2.</text>
</comment>
<evidence type="ECO:0000256" key="6">
    <source>
        <dbReference type="ARBA" id="ARBA00047745"/>
    </source>
</evidence>
<dbReference type="GO" id="GO:0005829">
    <property type="term" value="C:cytosol"/>
    <property type="evidence" value="ECO:0007669"/>
    <property type="project" value="TreeGrafter"/>
</dbReference>
<dbReference type="GO" id="GO:0005988">
    <property type="term" value="P:lactose metabolic process"/>
    <property type="evidence" value="ECO:0007669"/>
    <property type="project" value="UniProtKB-KW"/>
</dbReference>
<accession>A0A7X3FFP6</accession>
<dbReference type="EMBL" id="RHLK01000002">
    <property type="protein sequence ID" value="MVO98561.1"/>
    <property type="molecule type" value="Genomic_DNA"/>
</dbReference>
<dbReference type="UniPathway" id="UPA00704">
    <property type="reaction ID" value="UER00715"/>
</dbReference>
<dbReference type="PANTHER" id="PTHR46566">
    <property type="entry name" value="1-PHOSPHOFRUCTOKINASE-RELATED"/>
    <property type="match status" value="1"/>
</dbReference>
<dbReference type="Gene3D" id="3.40.1190.20">
    <property type="match status" value="1"/>
</dbReference>
<comment type="similarity">
    <text evidence="1">Belongs to the carbohydrate kinase pfkB family.</text>
</comment>
<dbReference type="GO" id="GO:0044281">
    <property type="term" value="P:small molecule metabolic process"/>
    <property type="evidence" value="ECO:0007669"/>
    <property type="project" value="UniProtKB-ARBA"/>
</dbReference>
<dbReference type="PROSITE" id="PS00584">
    <property type="entry name" value="PFKB_KINASES_2"/>
    <property type="match status" value="1"/>
</dbReference>
<dbReference type="InterPro" id="IPR002139">
    <property type="entry name" value="Ribo/fructo_kinase"/>
</dbReference>
<dbReference type="NCBIfam" id="TIGR03828">
    <property type="entry name" value="pfkB"/>
    <property type="match status" value="1"/>
</dbReference>
<organism evidence="11 12">
    <name type="scientific">Paenibacillus lutrae</name>
    <dbReference type="NCBI Taxonomy" id="2078573"/>
    <lineage>
        <taxon>Bacteria</taxon>
        <taxon>Bacillati</taxon>
        <taxon>Bacillota</taxon>
        <taxon>Bacilli</taxon>
        <taxon>Bacillales</taxon>
        <taxon>Paenibacillaceae</taxon>
        <taxon>Paenibacillus</taxon>
    </lineage>
</organism>
<evidence type="ECO:0000256" key="8">
    <source>
        <dbReference type="RuleBase" id="RU003704"/>
    </source>
</evidence>
<keyword evidence="4 8" id="KW-0418">Kinase</keyword>
<comment type="catalytic activity">
    <reaction evidence="6 9">
        <text>beta-D-fructose 1-phosphate + ATP = beta-D-fructose 1,6-bisphosphate + ADP + H(+)</text>
        <dbReference type="Rhea" id="RHEA:14213"/>
        <dbReference type="ChEBI" id="CHEBI:15378"/>
        <dbReference type="ChEBI" id="CHEBI:30616"/>
        <dbReference type="ChEBI" id="CHEBI:32966"/>
        <dbReference type="ChEBI" id="CHEBI:138881"/>
        <dbReference type="ChEBI" id="CHEBI:456216"/>
        <dbReference type="EC" id="2.7.1.56"/>
    </reaction>
</comment>
<dbReference type="InterPro" id="IPR022463">
    <property type="entry name" value="1-PFruKinase"/>
</dbReference>
<evidence type="ECO:0000256" key="7">
    <source>
        <dbReference type="PIRNR" id="PIRNR000535"/>
    </source>
</evidence>
<dbReference type="InterPro" id="IPR011611">
    <property type="entry name" value="PfkB_dom"/>
</dbReference>
<reference evidence="11 12" key="1">
    <citation type="journal article" date="2019" name="Microorganisms">
        <title>Paenibacillus lutrae sp. nov., A Chitinolytic Species Isolated from A River Otter in Castril Natural Park, Granada, Spain.</title>
        <authorList>
            <person name="Rodriguez M."/>
            <person name="Reina J.C."/>
            <person name="Bejar V."/>
            <person name="Llamas I."/>
        </authorList>
    </citation>
    <scope>NUCLEOTIDE SEQUENCE [LARGE SCALE GENOMIC DNA]</scope>
    <source>
        <strain evidence="11 12">N10</strain>
    </source>
</reference>
<dbReference type="FunFam" id="3.40.1190.20:FF:000001">
    <property type="entry name" value="Phosphofructokinase"/>
    <property type="match status" value="1"/>
</dbReference>